<name>A0A5C6YSI5_9FLAO</name>
<feature type="transmembrane region" description="Helical" evidence="1">
    <location>
        <begin position="43"/>
        <end position="61"/>
    </location>
</feature>
<reference evidence="2 3" key="1">
    <citation type="submission" date="2019-08" db="EMBL/GenBank/DDBJ databases">
        <title>Genome of Aequorivita lipolytica Y10-2 (type strain).</title>
        <authorList>
            <person name="Bowman J.P."/>
        </authorList>
    </citation>
    <scope>NUCLEOTIDE SEQUENCE [LARGE SCALE GENOMIC DNA]</scope>
    <source>
        <strain evidence="2 3">Y10-2</strain>
    </source>
</reference>
<evidence type="ECO:0000313" key="2">
    <source>
        <dbReference type="EMBL" id="TXD70307.1"/>
    </source>
</evidence>
<dbReference type="OrthoDB" id="1451440at2"/>
<protein>
    <submittedName>
        <fullName evidence="2">Uncharacterized protein</fullName>
    </submittedName>
</protein>
<dbReference type="RefSeq" id="WP_111815344.1">
    <property type="nucleotide sequence ID" value="NZ_CBCRZQ010000003.1"/>
</dbReference>
<feature type="transmembrane region" description="Helical" evidence="1">
    <location>
        <begin position="7"/>
        <end position="31"/>
    </location>
</feature>
<comment type="caution">
    <text evidence="2">The sequence shown here is derived from an EMBL/GenBank/DDBJ whole genome shotgun (WGS) entry which is preliminary data.</text>
</comment>
<sequence>MLQKKIFRYAILCCLVLVIGYTLHSTILNYFEITHPFKLWKIYLFQGITTLILCASFEIISQKSQKYRDQLGFLYLGAMVLKVILFSAFFSSILISSLVLSKLDSLSLLIPIFIFLFLEVVIIVKILNRNN</sequence>
<organism evidence="2 3">
    <name type="scientific">Aequorivita lipolytica</name>
    <dbReference type="NCBI Taxonomy" id="153267"/>
    <lineage>
        <taxon>Bacteria</taxon>
        <taxon>Pseudomonadati</taxon>
        <taxon>Bacteroidota</taxon>
        <taxon>Flavobacteriia</taxon>
        <taxon>Flavobacteriales</taxon>
        <taxon>Flavobacteriaceae</taxon>
        <taxon>Aequorivita</taxon>
    </lineage>
</organism>
<accession>A0A5C6YSI5</accession>
<dbReference type="Pfam" id="PF19665">
    <property type="entry name" value="DUF6168"/>
    <property type="match status" value="1"/>
</dbReference>
<evidence type="ECO:0000313" key="3">
    <source>
        <dbReference type="Proteomes" id="UP000321945"/>
    </source>
</evidence>
<proteinExistence type="predicted"/>
<dbReference type="InterPro" id="IPR046166">
    <property type="entry name" value="DUF6168"/>
</dbReference>
<keyword evidence="1" id="KW-1133">Transmembrane helix</keyword>
<feature type="transmembrane region" description="Helical" evidence="1">
    <location>
        <begin position="73"/>
        <end position="100"/>
    </location>
</feature>
<dbReference type="Proteomes" id="UP000321945">
    <property type="component" value="Unassembled WGS sequence"/>
</dbReference>
<gene>
    <name evidence="2" type="ORF">ESV24_03845</name>
</gene>
<evidence type="ECO:0000256" key="1">
    <source>
        <dbReference type="SAM" id="Phobius"/>
    </source>
</evidence>
<dbReference type="EMBL" id="VORU01000002">
    <property type="protein sequence ID" value="TXD70307.1"/>
    <property type="molecule type" value="Genomic_DNA"/>
</dbReference>
<feature type="transmembrane region" description="Helical" evidence="1">
    <location>
        <begin position="106"/>
        <end position="127"/>
    </location>
</feature>
<dbReference type="AlphaFoldDB" id="A0A5C6YSI5"/>
<keyword evidence="1" id="KW-0472">Membrane</keyword>
<keyword evidence="3" id="KW-1185">Reference proteome</keyword>
<keyword evidence="1" id="KW-0812">Transmembrane</keyword>